<keyword evidence="8" id="KW-0175">Coiled coil</keyword>
<evidence type="ECO:0000256" key="6">
    <source>
        <dbReference type="ARBA" id="ARBA00022989"/>
    </source>
</evidence>
<gene>
    <name evidence="10" type="ORF">METZ01_LOCUS150866</name>
</gene>
<organism evidence="10">
    <name type="scientific">marine metagenome</name>
    <dbReference type="NCBI Taxonomy" id="408172"/>
    <lineage>
        <taxon>unclassified sequences</taxon>
        <taxon>metagenomes</taxon>
        <taxon>ecological metagenomes</taxon>
    </lineage>
</organism>
<dbReference type="InterPro" id="IPR045863">
    <property type="entry name" value="CorA_TM1_TM2"/>
</dbReference>
<evidence type="ECO:0000256" key="8">
    <source>
        <dbReference type="SAM" id="Coils"/>
    </source>
</evidence>
<protein>
    <recommendedName>
        <fullName evidence="11">Magnesium transport protein CorA</fullName>
    </recommendedName>
</protein>
<dbReference type="SUPFAM" id="SSF143865">
    <property type="entry name" value="CorA soluble domain-like"/>
    <property type="match status" value="1"/>
</dbReference>
<evidence type="ECO:0000313" key="10">
    <source>
        <dbReference type="EMBL" id="SVA98012.1"/>
    </source>
</evidence>
<dbReference type="Pfam" id="PF01544">
    <property type="entry name" value="CorA"/>
    <property type="match status" value="1"/>
</dbReference>
<evidence type="ECO:0008006" key="11">
    <source>
        <dbReference type="Google" id="ProtNLM"/>
    </source>
</evidence>
<keyword evidence="4" id="KW-1003">Cell membrane</keyword>
<keyword evidence="3" id="KW-0813">Transport</keyword>
<evidence type="ECO:0000256" key="1">
    <source>
        <dbReference type="ARBA" id="ARBA00004651"/>
    </source>
</evidence>
<feature type="non-terminal residue" evidence="10">
    <location>
        <position position="1"/>
    </location>
</feature>
<evidence type="ECO:0000256" key="3">
    <source>
        <dbReference type="ARBA" id="ARBA00022448"/>
    </source>
</evidence>
<sequence length="328" mass="37722">VSTIRLLTASTGKAGEKTLQTEDLATALPNIKSGWLDILNPDEAEKKFMLEELNFHPLAVEDCFADPVDRAEHYETHRFVVLKARDADSELDTEYLLVFLTDNLLVTVRNTVLPAVERFRDRYRSIRRQKRLKRGPEFLLYELLDSVADDWMEILSTYSDKLDNLEDRVFDLHTRYSNLLESLHQLKQDLREIQKSIIPFQNIVGRLMRPDEEFISEENYLYFRDLADVIKGLVIRVENYSAGAASTRDTYLSQISVRLSESNSRLSEVMTTLTVIGSIMLPLSLIAGIAGMNIGSNFDFSQIILVMVSFATIMLFYFYRKGWIGPQK</sequence>
<comment type="subcellular location">
    <subcellularLocation>
        <location evidence="1">Cell membrane</location>
        <topology evidence="1">Multi-pass membrane protein</topology>
    </subcellularLocation>
</comment>
<dbReference type="GO" id="GO:0000287">
    <property type="term" value="F:magnesium ion binding"/>
    <property type="evidence" value="ECO:0007669"/>
    <property type="project" value="TreeGrafter"/>
</dbReference>
<comment type="similarity">
    <text evidence="2">Belongs to the CorA metal ion transporter (MIT) (TC 1.A.35) family.</text>
</comment>
<accession>A0A382AA78</accession>
<keyword evidence="6 9" id="KW-1133">Transmembrane helix</keyword>
<dbReference type="CDD" id="cd12822">
    <property type="entry name" value="TmCorA-like"/>
    <property type="match status" value="1"/>
</dbReference>
<proteinExistence type="inferred from homology"/>
<dbReference type="GO" id="GO:0015095">
    <property type="term" value="F:magnesium ion transmembrane transporter activity"/>
    <property type="evidence" value="ECO:0007669"/>
    <property type="project" value="TreeGrafter"/>
</dbReference>
<dbReference type="Gene3D" id="1.20.58.340">
    <property type="entry name" value="Magnesium transport protein CorA, transmembrane region"/>
    <property type="match status" value="2"/>
</dbReference>
<dbReference type="Gene3D" id="3.30.460.20">
    <property type="entry name" value="CorA soluble domain-like"/>
    <property type="match status" value="1"/>
</dbReference>
<dbReference type="GO" id="GO:0050897">
    <property type="term" value="F:cobalt ion binding"/>
    <property type="evidence" value="ECO:0007669"/>
    <property type="project" value="TreeGrafter"/>
</dbReference>
<evidence type="ECO:0000256" key="2">
    <source>
        <dbReference type="ARBA" id="ARBA00009765"/>
    </source>
</evidence>
<feature type="coiled-coil region" evidence="8">
    <location>
        <begin position="148"/>
        <end position="196"/>
    </location>
</feature>
<feature type="transmembrane region" description="Helical" evidence="9">
    <location>
        <begin position="273"/>
        <end position="294"/>
    </location>
</feature>
<evidence type="ECO:0000256" key="9">
    <source>
        <dbReference type="SAM" id="Phobius"/>
    </source>
</evidence>
<reference evidence="10" key="1">
    <citation type="submission" date="2018-05" db="EMBL/GenBank/DDBJ databases">
        <authorList>
            <person name="Lanie J.A."/>
            <person name="Ng W.-L."/>
            <person name="Kazmierczak K.M."/>
            <person name="Andrzejewski T.M."/>
            <person name="Davidsen T.M."/>
            <person name="Wayne K.J."/>
            <person name="Tettelin H."/>
            <person name="Glass J.I."/>
            <person name="Rusch D."/>
            <person name="Podicherti R."/>
            <person name="Tsui H.-C.T."/>
            <person name="Winkler M.E."/>
        </authorList>
    </citation>
    <scope>NUCLEOTIDE SEQUENCE</scope>
</reference>
<keyword evidence="7 9" id="KW-0472">Membrane</keyword>
<name>A0A382AA78_9ZZZZ</name>
<dbReference type="InterPro" id="IPR002523">
    <property type="entry name" value="MgTranspt_CorA/ZnTranspt_ZntB"/>
</dbReference>
<evidence type="ECO:0000256" key="5">
    <source>
        <dbReference type="ARBA" id="ARBA00022692"/>
    </source>
</evidence>
<dbReference type="InterPro" id="IPR045861">
    <property type="entry name" value="CorA_cytoplasmic_dom"/>
</dbReference>
<dbReference type="EMBL" id="UINC01024422">
    <property type="protein sequence ID" value="SVA98012.1"/>
    <property type="molecule type" value="Genomic_DNA"/>
</dbReference>
<dbReference type="GO" id="GO:0005886">
    <property type="term" value="C:plasma membrane"/>
    <property type="evidence" value="ECO:0007669"/>
    <property type="project" value="UniProtKB-SubCell"/>
</dbReference>
<dbReference type="AlphaFoldDB" id="A0A382AA78"/>
<dbReference type="SUPFAM" id="SSF144083">
    <property type="entry name" value="Magnesium transport protein CorA, transmembrane region"/>
    <property type="match status" value="1"/>
</dbReference>
<evidence type="ECO:0000256" key="4">
    <source>
        <dbReference type="ARBA" id="ARBA00022475"/>
    </source>
</evidence>
<dbReference type="PANTHER" id="PTHR46494:SF1">
    <property type="entry name" value="CORA FAMILY METAL ION TRANSPORTER (EUROFUNG)"/>
    <property type="match status" value="1"/>
</dbReference>
<keyword evidence="5 9" id="KW-0812">Transmembrane</keyword>
<dbReference type="GO" id="GO:0015087">
    <property type="term" value="F:cobalt ion transmembrane transporter activity"/>
    <property type="evidence" value="ECO:0007669"/>
    <property type="project" value="TreeGrafter"/>
</dbReference>
<feature type="transmembrane region" description="Helical" evidence="9">
    <location>
        <begin position="300"/>
        <end position="319"/>
    </location>
</feature>
<dbReference type="PANTHER" id="PTHR46494">
    <property type="entry name" value="CORA FAMILY METAL ION TRANSPORTER (EUROFUNG)"/>
    <property type="match status" value="1"/>
</dbReference>
<evidence type="ECO:0000256" key="7">
    <source>
        <dbReference type="ARBA" id="ARBA00023136"/>
    </source>
</evidence>